<evidence type="ECO:0000313" key="1">
    <source>
        <dbReference type="EMBL" id="KAF2401001.1"/>
    </source>
</evidence>
<dbReference type="InterPro" id="IPR050600">
    <property type="entry name" value="SETD3_SETD6_MTase"/>
</dbReference>
<gene>
    <name evidence="1" type="ORF">EJ06DRAFT_416126</name>
</gene>
<dbReference type="OrthoDB" id="42889at2759"/>
<accession>A0A6G1HYL1</accession>
<dbReference type="InterPro" id="IPR046341">
    <property type="entry name" value="SET_dom_sf"/>
</dbReference>
<dbReference type="Gene3D" id="3.90.1410.10">
    <property type="entry name" value="set domain protein methyltransferase, domain 1"/>
    <property type="match status" value="1"/>
</dbReference>
<sequence length="201" mass="22863">MWNLNGGSFSLSLTESAQRGEEICNNYAPKGNEELLMGYGFCIMDNPCDQVAISLSEPPSQVYEVLKQSFPASFTTPEWNRNEGTFFLRGRGHYTGGYTHDLPCLRGLPPEFFVAILELVRLSFSKRTGEEPPSDQELVCSSIDSVRFRLHQNRNDIAAWIPTLPDGPQNIRQVYSKIYRDGQLRILEEIIEELSEYLDAF</sequence>
<dbReference type="Proteomes" id="UP000799640">
    <property type="component" value="Unassembled WGS sequence"/>
</dbReference>
<organism evidence="1 2">
    <name type="scientific">Trichodelitschia bisporula</name>
    <dbReference type="NCBI Taxonomy" id="703511"/>
    <lineage>
        <taxon>Eukaryota</taxon>
        <taxon>Fungi</taxon>
        <taxon>Dikarya</taxon>
        <taxon>Ascomycota</taxon>
        <taxon>Pezizomycotina</taxon>
        <taxon>Dothideomycetes</taxon>
        <taxon>Dothideomycetes incertae sedis</taxon>
        <taxon>Phaeotrichales</taxon>
        <taxon>Phaeotrichaceae</taxon>
        <taxon>Trichodelitschia</taxon>
    </lineage>
</organism>
<dbReference type="GO" id="GO:0016279">
    <property type="term" value="F:protein-lysine N-methyltransferase activity"/>
    <property type="evidence" value="ECO:0007669"/>
    <property type="project" value="TreeGrafter"/>
</dbReference>
<dbReference type="EMBL" id="ML996694">
    <property type="protein sequence ID" value="KAF2401001.1"/>
    <property type="molecule type" value="Genomic_DNA"/>
</dbReference>
<proteinExistence type="predicted"/>
<dbReference type="PANTHER" id="PTHR13271">
    <property type="entry name" value="UNCHARACTERIZED PUTATIVE METHYLTRANSFERASE"/>
    <property type="match status" value="1"/>
</dbReference>
<dbReference type="SUPFAM" id="SSF82199">
    <property type="entry name" value="SET domain"/>
    <property type="match status" value="1"/>
</dbReference>
<reference evidence="1" key="1">
    <citation type="journal article" date="2020" name="Stud. Mycol.">
        <title>101 Dothideomycetes genomes: a test case for predicting lifestyles and emergence of pathogens.</title>
        <authorList>
            <person name="Haridas S."/>
            <person name="Albert R."/>
            <person name="Binder M."/>
            <person name="Bloem J."/>
            <person name="Labutti K."/>
            <person name="Salamov A."/>
            <person name="Andreopoulos B."/>
            <person name="Baker S."/>
            <person name="Barry K."/>
            <person name="Bills G."/>
            <person name="Bluhm B."/>
            <person name="Cannon C."/>
            <person name="Castanera R."/>
            <person name="Culley D."/>
            <person name="Daum C."/>
            <person name="Ezra D."/>
            <person name="Gonzalez J."/>
            <person name="Henrissat B."/>
            <person name="Kuo A."/>
            <person name="Liang C."/>
            <person name="Lipzen A."/>
            <person name="Lutzoni F."/>
            <person name="Magnuson J."/>
            <person name="Mondo S."/>
            <person name="Nolan M."/>
            <person name="Ohm R."/>
            <person name="Pangilinan J."/>
            <person name="Park H.-J."/>
            <person name="Ramirez L."/>
            <person name="Alfaro M."/>
            <person name="Sun H."/>
            <person name="Tritt A."/>
            <person name="Yoshinaga Y."/>
            <person name="Zwiers L.-H."/>
            <person name="Turgeon B."/>
            <person name="Goodwin S."/>
            <person name="Spatafora J."/>
            <person name="Crous P."/>
            <person name="Grigoriev I."/>
        </authorList>
    </citation>
    <scope>NUCLEOTIDE SEQUENCE</scope>
    <source>
        <strain evidence="1">CBS 262.69</strain>
    </source>
</reference>
<keyword evidence="2" id="KW-1185">Reference proteome</keyword>
<evidence type="ECO:0000313" key="2">
    <source>
        <dbReference type="Proteomes" id="UP000799640"/>
    </source>
</evidence>
<dbReference type="AlphaFoldDB" id="A0A6G1HYL1"/>
<dbReference type="PANTHER" id="PTHR13271:SF135">
    <property type="entry name" value="SET DOMAIN PROTEIN (AFU_ORTHOLOGUE AFUA_4G11040)"/>
    <property type="match status" value="1"/>
</dbReference>
<protein>
    <recommendedName>
        <fullName evidence="3">SET domain-containing protein</fullName>
    </recommendedName>
</protein>
<evidence type="ECO:0008006" key="3">
    <source>
        <dbReference type="Google" id="ProtNLM"/>
    </source>
</evidence>
<name>A0A6G1HYL1_9PEZI</name>